<evidence type="ECO:0000313" key="3">
    <source>
        <dbReference type="Proteomes" id="UP001497644"/>
    </source>
</evidence>
<dbReference type="Proteomes" id="UP001497644">
    <property type="component" value="Chromosome 9"/>
</dbReference>
<organism evidence="2 3">
    <name type="scientific">Lasius platythorax</name>
    <dbReference type="NCBI Taxonomy" id="488582"/>
    <lineage>
        <taxon>Eukaryota</taxon>
        <taxon>Metazoa</taxon>
        <taxon>Ecdysozoa</taxon>
        <taxon>Arthropoda</taxon>
        <taxon>Hexapoda</taxon>
        <taxon>Insecta</taxon>
        <taxon>Pterygota</taxon>
        <taxon>Neoptera</taxon>
        <taxon>Endopterygota</taxon>
        <taxon>Hymenoptera</taxon>
        <taxon>Apocrita</taxon>
        <taxon>Aculeata</taxon>
        <taxon>Formicoidea</taxon>
        <taxon>Formicidae</taxon>
        <taxon>Formicinae</taxon>
        <taxon>Lasius</taxon>
        <taxon>Lasius</taxon>
    </lineage>
</organism>
<evidence type="ECO:0000313" key="2">
    <source>
        <dbReference type="EMBL" id="CAL1689359.1"/>
    </source>
</evidence>
<reference evidence="2" key="1">
    <citation type="submission" date="2024-04" db="EMBL/GenBank/DDBJ databases">
        <authorList>
            <consortium name="Molecular Ecology Group"/>
        </authorList>
    </citation>
    <scope>NUCLEOTIDE SEQUENCE</scope>
</reference>
<keyword evidence="1" id="KW-1133">Transmembrane helix</keyword>
<dbReference type="EMBL" id="OZ034832">
    <property type="protein sequence ID" value="CAL1689359.1"/>
    <property type="molecule type" value="Genomic_DNA"/>
</dbReference>
<evidence type="ECO:0000256" key="1">
    <source>
        <dbReference type="SAM" id="Phobius"/>
    </source>
</evidence>
<protein>
    <submittedName>
        <fullName evidence="2">Uncharacterized protein</fullName>
    </submittedName>
</protein>
<sequence length="89" mass="9898">MTYEACVAMLISSGFAYTQLTGSLNTRVIIIYLALFGRIPFLCLMGISVSSLPLSPLSFNWARALLKREIALQLAHFYGYFKASPKESN</sequence>
<keyword evidence="1" id="KW-0472">Membrane</keyword>
<name>A0AAV2PCR2_9HYME</name>
<feature type="transmembrane region" description="Helical" evidence="1">
    <location>
        <begin position="28"/>
        <end position="49"/>
    </location>
</feature>
<proteinExistence type="predicted"/>
<accession>A0AAV2PCR2</accession>
<keyword evidence="3" id="KW-1185">Reference proteome</keyword>
<dbReference type="AlphaFoldDB" id="A0AAV2PCR2"/>
<gene>
    <name evidence="2" type="ORF">LPLAT_LOCUS14303</name>
</gene>
<keyword evidence="1" id="KW-0812">Transmembrane</keyword>